<proteinExistence type="predicted"/>
<dbReference type="Proteomes" id="UP000886787">
    <property type="component" value="Unassembled WGS sequence"/>
</dbReference>
<protein>
    <submittedName>
        <fullName evidence="1">Uncharacterized protein</fullName>
    </submittedName>
</protein>
<organism evidence="1 2">
    <name type="scientific">Candidatus Scatavimonas merdigallinarum</name>
    <dbReference type="NCBI Taxonomy" id="2840914"/>
    <lineage>
        <taxon>Bacteria</taxon>
        <taxon>Bacillati</taxon>
        <taxon>Bacillota</taxon>
        <taxon>Clostridia</taxon>
        <taxon>Eubacteriales</taxon>
        <taxon>Oscillospiraceae</taxon>
        <taxon>Oscillospiraceae incertae sedis</taxon>
        <taxon>Candidatus Scatavimonas</taxon>
    </lineage>
</organism>
<gene>
    <name evidence="1" type="ORF">IAD32_01240</name>
</gene>
<evidence type="ECO:0000313" key="2">
    <source>
        <dbReference type="Proteomes" id="UP000886787"/>
    </source>
</evidence>
<reference evidence="1" key="2">
    <citation type="journal article" date="2021" name="PeerJ">
        <title>Extensive microbial diversity within the chicken gut microbiome revealed by metagenomics and culture.</title>
        <authorList>
            <person name="Gilroy R."/>
            <person name="Ravi A."/>
            <person name="Getino M."/>
            <person name="Pursley I."/>
            <person name="Horton D.L."/>
            <person name="Alikhan N.F."/>
            <person name="Baker D."/>
            <person name="Gharbi K."/>
            <person name="Hall N."/>
            <person name="Watson M."/>
            <person name="Adriaenssens E.M."/>
            <person name="Foster-Nyarko E."/>
            <person name="Jarju S."/>
            <person name="Secka A."/>
            <person name="Antonio M."/>
            <person name="Oren A."/>
            <person name="Chaudhuri R.R."/>
            <person name="La Ragione R."/>
            <person name="Hildebrand F."/>
            <person name="Pallen M.J."/>
        </authorList>
    </citation>
    <scope>NUCLEOTIDE SEQUENCE</scope>
    <source>
        <strain evidence="1">ChiSjej1B19-3389</strain>
    </source>
</reference>
<dbReference type="AlphaFoldDB" id="A0A9D0ZI61"/>
<comment type="caution">
    <text evidence="1">The sequence shown here is derived from an EMBL/GenBank/DDBJ whole genome shotgun (WGS) entry which is preliminary data.</text>
</comment>
<reference evidence="1" key="1">
    <citation type="submission" date="2020-10" db="EMBL/GenBank/DDBJ databases">
        <authorList>
            <person name="Gilroy R."/>
        </authorList>
    </citation>
    <scope>NUCLEOTIDE SEQUENCE</scope>
    <source>
        <strain evidence="1">ChiSjej1B19-3389</strain>
    </source>
</reference>
<dbReference type="EMBL" id="DVFW01000007">
    <property type="protein sequence ID" value="HIQ79891.1"/>
    <property type="molecule type" value="Genomic_DNA"/>
</dbReference>
<name>A0A9D0ZI61_9FIRM</name>
<evidence type="ECO:0000313" key="1">
    <source>
        <dbReference type="EMBL" id="HIQ79891.1"/>
    </source>
</evidence>
<sequence length="136" mass="14828">MLCVKPVDEAGIAGPVFEKYHISSGNARLLMADERGTVLGFVLVEPKGDRLYLHALEIYGSTNRPAPDGGAEDSAEIAEYLIRAAGSYALNRMLSGLDCGLAVAETIQFRFGIKQNGQKYSIELKELFKKCKNCRG</sequence>
<accession>A0A9D0ZI61</accession>